<feature type="transmembrane region" description="Helical" evidence="4">
    <location>
        <begin position="186"/>
        <end position="206"/>
    </location>
</feature>
<dbReference type="Gene3D" id="1.20.144.10">
    <property type="entry name" value="Phosphatidic acid phosphatase type 2/haloperoxidase"/>
    <property type="match status" value="1"/>
</dbReference>
<dbReference type="EMBL" id="JRXF01000003">
    <property type="protein sequence ID" value="KOC94706.1"/>
    <property type="molecule type" value="Genomic_DNA"/>
</dbReference>
<feature type="transmembrane region" description="Helical" evidence="4">
    <location>
        <begin position="75"/>
        <end position="92"/>
    </location>
</feature>
<dbReference type="Proteomes" id="UP000037088">
    <property type="component" value="Unassembled WGS sequence"/>
</dbReference>
<evidence type="ECO:0000259" key="5">
    <source>
        <dbReference type="SMART" id="SM00014"/>
    </source>
</evidence>
<dbReference type="GO" id="GO:0005886">
    <property type="term" value="C:plasma membrane"/>
    <property type="evidence" value="ECO:0007669"/>
    <property type="project" value="TreeGrafter"/>
</dbReference>
<dbReference type="EC" id="3.6.1.27" evidence="1"/>
<dbReference type="CDD" id="cd01610">
    <property type="entry name" value="PAP2_like"/>
    <property type="match status" value="1"/>
</dbReference>
<dbReference type="Pfam" id="PF01569">
    <property type="entry name" value="PAP2"/>
    <property type="match status" value="1"/>
</dbReference>
<dbReference type="SMART" id="SM00014">
    <property type="entry name" value="acidPPc"/>
    <property type="match status" value="1"/>
</dbReference>
<evidence type="ECO:0000256" key="4">
    <source>
        <dbReference type="SAM" id="Phobius"/>
    </source>
</evidence>
<sequence>MLEIARRTAIGALLLLIMPLAVWISGWQWQPGASGLWLRALFWMTETVTSPWGILTSTILCGWFLWCLRFRARPAIFLLVIMIAAILTGQYTKSFIKQQVQEPRPYVLWLEQTHGVSEQDFYALKHKERGKTVTGLLENDTELPPWLKKHWAFETGFAFPSGHTMFAASWALLGVGLLWPRRHIKTVVLLMVWASAVMGSRMLLGMHWPRDLVVATLISWLLVTLACWLAQRVCGPLTIPPQEQREIAQREDDAPQ</sequence>
<keyword evidence="4" id="KW-1133">Transmembrane helix</keyword>
<feature type="transmembrane region" description="Helical" evidence="4">
    <location>
        <begin position="212"/>
        <end position="230"/>
    </location>
</feature>
<dbReference type="PANTHER" id="PTHR14969">
    <property type="entry name" value="SPHINGOSINE-1-PHOSPHATE PHOSPHOHYDROLASE"/>
    <property type="match status" value="1"/>
</dbReference>
<feature type="transmembrane region" description="Helical" evidence="4">
    <location>
        <begin position="49"/>
        <end position="68"/>
    </location>
</feature>
<dbReference type="EMBL" id="JRXE01000011">
    <property type="protein sequence ID" value="KOC90332.1"/>
    <property type="molecule type" value="Genomic_DNA"/>
</dbReference>
<proteinExistence type="predicted"/>
<evidence type="ECO:0000256" key="1">
    <source>
        <dbReference type="ARBA" id="ARBA00012374"/>
    </source>
</evidence>
<evidence type="ECO:0000313" key="9">
    <source>
        <dbReference type="Proteomes" id="UP000037088"/>
    </source>
</evidence>
<protein>
    <recommendedName>
        <fullName evidence="1">undecaprenyl-diphosphate phosphatase</fullName>
        <ecNumber evidence="1">3.6.1.27</ecNumber>
    </recommendedName>
    <alternativeName>
        <fullName evidence="2">Undecaprenyl pyrophosphate phosphatase</fullName>
    </alternativeName>
</protein>
<dbReference type="InterPro" id="IPR000326">
    <property type="entry name" value="PAP2/HPO"/>
</dbReference>
<name>A0A0L7T4M1_9GAMM</name>
<dbReference type="AlphaFoldDB" id="A0A0L7T4M1"/>
<keyword evidence="9" id="KW-1185">Reference proteome</keyword>
<dbReference type="NCBIfam" id="NF007975">
    <property type="entry name" value="PRK10699.1"/>
    <property type="match status" value="1"/>
</dbReference>
<comment type="catalytic activity">
    <reaction evidence="3">
        <text>di-trans,octa-cis-undecaprenyl diphosphate + H2O = di-trans,octa-cis-undecaprenyl phosphate + phosphate + H(+)</text>
        <dbReference type="Rhea" id="RHEA:28094"/>
        <dbReference type="ChEBI" id="CHEBI:15377"/>
        <dbReference type="ChEBI" id="CHEBI:15378"/>
        <dbReference type="ChEBI" id="CHEBI:43474"/>
        <dbReference type="ChEBI" id="CHEBI:58405"/>
        <dbReference type="ChEBI" id="CHEBI:60392"/>
        <dbReference type="EC" id="3.6.1.27"/>
    </reaction>
</comment>
<dbReference type="GO" id="GO:0050380">
    <property type="term" value="F:undecaprenyl-diphosphatase activity"/>
    <property type="evidence" value="ECO:0007669"/>
    <property type="project" value="UniProtKB-EC"/>
</dbReference>
<reference evidence="8 9" key="1">
    <citation type="journal article" date="2015" name="Int. J. Syst. Evol. Microbiol.">
        <title>Erwinia iniecta sp. nov., isolated from Russian wheat aphids (Diuraphis noxia).</title>
        <authorList>
            <person name="Campillo T."/>
            <person name="Luna E."/>
            <person name="Portier P."/>
            <person name="Fischer-Le Saux M."/>
            <person name="Lapitan N."/>
            <person name="Tisserat N.A."/>
            <person name="Leach J.E."/>
        </authorList>
    </citation>
    <scope>NUCLEOTIDE SEQUENCE [LARGE SCALE GENOMIC DNA]</scope>
    <source>
        <strain evidence="6 9">B120</strain>
        <strain evidence="7 8">B149</strain>
    </source>
</reference>
<dbReference type="STRING" id="1560201.NG42_09710"/>
<feature type="transmembrane region" description="Helical" evidence="4">
    <location>
        <begin position="157"/>
        <end position="179"/>
    </location>
</feature>
<dbReference type="OrthoDB" id="5586741at2"/>
<dbReference type="PANTHER" id="PTHR14969:SF54">
    <property type="entry name" value="PHOSPHATIDYLGLYCEROPHOSPHATASE B"/>
    <property type="match status" value="1"/>
</dbReference>
<organism evidence="6 9">
    <name type="scientific">Winslowiella iniecta</name>
    <dbReference type="NCBI Taxonomy" id="1560201"/>
    <lineage>
        <taxon>Bacteria</taxon>
        <taxon>Pseudomonadati</taxon>
        <taxon>Pseudomonadota</taxon>
        <taxon>Gammaproteobacteria</taxon>
        <taxon>Enterobacterales</taxon>
        <taxon>Erwiniaceae</taxon>
        <taxon>Winslowiella</taxon>
    </lineage>
</organism>
<dbReference type="Proteomes" id="UP000036851">
    <property type="component" value="Unassembled WGS sequence"/>
</dbReference>
<dbReference type="InterPro" id="IPR036938">
    <property type="entry name" value="PAP2/HPO_sf"/>
</dbReference>
<accession>A0A0L7T4M1</accession>
<evidence type="ECO:0000256" key="3">
    <source>
        <dbReference type="ARBA" id="ARBA00047594"/>
    </source>
</evidence>
<gene>
    <name evidence="6" type="ORF">NG42_09710</name>
    <name evidence="7" type="ORF">NG43_02630</name>
</gene>
<evidence type="ECO:0000313" key="6">
    <source>
        <dbReference type="EMBL" id="KOC90332.1"/>
    </source>
</evidence>
<dbReference type="SUPFAM" id="SSF48317">
    <property type="entry name" value="Acid phosphatase/Vanadium-dependent haloperoxidase"/>
    <property type="match status" value="1"/>
</dbReference>
<keyword evidence="4" id="KW-0472">Membrane</keyword>
<dbReference type="PATRIC" id="fig|1560201.3.peg.2070"/>
<evidence type="ECO:0000313" key="7">
    <source>
        <dbReference type="EMBL" id="KOC94706.1"/>
    </source>
</evidence>
<keyword evidence="4" id="KW-0812">Transmembrane</keyword>
<evidence type="ECO:0000313" key="8">
    <source>
        <dbReference type="Proteomes" id="UP000036851"/>
    </source>
</evidence>
<comment type="caution">
    <text evidence="6">The sequence shown here is derived from an EMBL/GenBank/DDBJ whole genome shotgun (WGS) entry which is preliminary data.</text>
</comment>
<feature type="domain" description="Phosphatidic acid phosphatase type 2/haloperoxidase" evidence="5">
    <location>
        <begin position="77"/>
        <end position="227"/>
    </location>
</feature>
<feature type="transmembrane region" description="Helical" evidence="4">
    <location>
        <begin position="12"/>
        <end position="29"/>
    </location>
</feature>
<dbReference type="RefSeq" id="WP_052899101.1">
    <property type="nucleotide sequence ID" value="NZ_JRXE01000011.1"/>
</dbReference>
<evidence type="ECO:0000256" key="2">
    <source>
        <dbReference type="ARBA" id="ARBA00032707"/>
    </source>
</evidence>